<evidence type="ECO:0000313" key="2">
    <source>
        <dbReference type="Proteomes" id="UP000230423"/>
    </source>
</evidence>
<accession>A0A2G9U2P4</accession>
<name>A0A2G9U2P4_TELCI</name>
<organism evidence="1 2">
    <name type="scientific">Teladorsagia circumcincta</name>
    <name type="common">Brown stomach worm</name>
    <name type="synonym">Ostertagia circumcincta</name>
    <dbReference type="NCBI Taxonomy" id="45464"/>
    <lineage>
        <taxon>Eukaryota</taxon>
        <taxon>Metazoa</taxon>
        <taxon>Ecdysozoa</taxon>
        <taxon>Nematoda</taxon>
        <taxon>Chromadorea</taxon>
        <taxon>Rhabditida</taxon>
        <taxon>Rhabditina</taxon>
        <taxon>Rhabditomorpha</taxon>
        <taxon>Strongyloidea</taxon>
        <taxon>Trichostrongylidae</taxon>
        <taxon>Teladorsagia</taxon>
    </lineage>
</organism>
<dbReference type="Gene3D" id="3.30.160.60">
    <property type="entry name" value="Classic Zinc Finger"/>
    <property type="match status" value="1"/>
</dbReference>
<dbReference type="Proteomes" id="UP000230423">
    <property type="component" value="Unassembled WGS sequence"/>
</dbReference>
<evidence type="ECO:0000313" key="1">
    <source>
        <dbReference type="EMBL" id="PIO64503.1"/>
    </source>
</evidence>
<protein>
    <submittedName>
        <fullName evidence="1">Uncharacterized protein</fullName>
    </submittedName>
</protein>
<keyword evidence="2" id="KW-1185">Reference proteome</keyword>
<sequence length="78" mass="8753">MSQPPICSTKERREFGTIYDFQLHKNRVRTLKEVPYSIKEAEAAAGRGHYQHVTLKSKVNSEATVTPMQDDAVGETSS</sequence>
<dbReference type="EMBL" id="KZ349851">
    <property type="protein sequence ID" value="PIO64503.1"/>
    <property type="molecule type" value="Genomic_DNA"/>
</dbReference>
<dbReference type="OrthoDB" id="24683at2759"/>
<dbReference type="AlphaFoldDB" id="A0A2G9U2P4"/>
<reference evidence="1 2" key="1">
    <citation type="submission" date="2015-09" db="EMBL/GenBank/DDBJ databases">
        <title>Draft genome of the parasitic nematode Teladorsagia circumcincta isolate WARC Sus (inbred).</title>
        <authorList>
            <person name="Mitreva M."/>
        </authorList>
    </citation>
    <scope>NUCLEOTIDE SEQUENCE [LARGE SCALE GENOMIC DNA]</scope>
    <source>
        <strain evidence="1 2">S</strain>
    </source>
</reference>
<gene>
    <name evidence="1" type="ORF">TELCIR_13868</name>
</gene>
<proteinExistence type="predicted"/>